<comment type="caution">
    <text evidence="1">The sequence shown here is derived from an EMBL/GenBank/DDBJ whole genome shotgun (WGS) entry which is preliminary data.</text>
</comment>
<dbReference type="AlphaFoldDB" id="A0A9W4D0T5"/>
<evidence type="ECO:0000313" key="2">
    <source>
        <dbReference type="Proteomes" id="UP000683417"/>
    </source>
</evidence>
<accession>A0A9W4D0T5</accession>
<dbReference type="Proteomes" id="UP000683417">
    <property type="component" value="Unassembled WGS sequence"/>
</dbReference>
<reference evidence="1" key="1">
    <citation type="submission" date="2020-10" db="EMBL/GenBank/DDBJ databases">
        <authorList>
            <person name="Muller C M."/>
        </authorList>
    </citation>
    <scope>NUCLEOTIDE SEQUENCE</scope>
    <source>
        <strain evidence="1">THUN-12</strain>
    </source>
</reference>
<name>A0A9W4D0T5_BLUGR</name>
<dbReference type="EMBL" id="CAJHIT010000005">
    <property type="protein sequence ID" value="CAD6501867.1"/>
    <property type="molecule type" value="Genomic_DNA"/>
</dbReference>
<protein>
    <submittedName>
        <fullName evidence="1">BgTH12-02113</fullName>
    </submittedName>
</protein>
<evidence type="ECO:0000313" key="1">
    <source>
        <dbReference type="EMBL" id="CAD6501867.1"/>
    </source>
</evidence>
<organism evidence="1 2">
    <name type="scientific">Blumeria graminis f. sp. triticale</name>
    <dbReference type="NCBI Taxonomy" id="1689686"/>
    <lineage>
        <taxon>Eukaryota</taxon>
        <taxon>Fungi</taxon>
        <taxon>Dikarya</taxon>
        <taxon>Ascomycota</taxon>
        <taxon>Pezizomycotina</taxon>
        <taxon>Leotiomycetes</taxon>
        <taxon>Erysiphales</taxon>
        <taxon>Erysiphaceae</taxon>
        <taxon>Blumeria</taxon>
    </lineage>
</organism>
<gene>
    <name evidence="1" type="ORF">BGTH12_LOCUS3225</name>
</gene>
<sequence>MKISLSLYLTFTTLQVFKIGATFTTSDYLCGKDFVSHRNIKISVEKACDILYRSKERLRFPAVYDASTTFFISDARLFSWPVRLDGRLFDSGRPGNLRIIVDSSCSFLGVIMKYHNSPDQRCFQPVEPPRQIDDSSTSGPRNLPILRGYNCKNQIFDLIDVERVREISILKLRGWQSQGHQIGLKKLEVVDRLFETPSFLLPSMPVAHPSHIRDTLEYIYLTVIDSQDKTLGMVHKTEDKWEKCDGLWEIEPVRRQSLVPGQNSIGETVFHGVSGYQCGKHKFTPESINSHMQLACKILEKSQLSIAKLRRSRLEVARIGTSVGRLTAWKIPLQLGESDNVSRYDSMNNKCVVVLDQRCNFYGAYQNDFNRLVACDRLSPHNLPEISGLEVSTPDFSWIDEFREDRTLDSK</sequence>
<proteinExistence type="predicted"/>